<accession>A0A6N3X4L0</accession>
<proteinExistence type="predicted"/>
<gene>
    <name evidence="1" type="ORF">TH68_05660</name>
</gene>
<sequence length="75" mass="7782">MPASFGDIFGNPSATLNIFSTPVTVATSVPISINRGLSHGMYERVGGVVREAAGADGVAGKTVMWLRDGRALETC</sequence>
<protein>
    <submittedName>
        <fullName evidence="1">Uncharacterized protein</fullName>
    </submittedName>
</protein>
<organism evidence="1 2">
    <name type="scientific">Candidatus Synechococcus spongiarum 142</name>
    <dbReference type="NCBI Taxonomy" id="1608213"/>
    <lineage>
        <taxon>Bacteria</taxon>
        <taxon>Bacillati</taxon>
        <taxon>Cyanobacteriota</taxon>
        <taxon>Cyanophyceae</taxon>
        <taxon>Synechococcales</taxon>
        <taxon>Synechococcaceae</taxon>
        <taxon>Synechococcus</taxon>
    </lineage>
</organism>
<dbReference type="AlphaFoldDB" id="A0A6N3X4L0"/>
<name>A0A6N3X4L0_9SYNE</name>
<dbReference type="Proteomes" id="UP000035054">
    <property type="component" value="Unassembled WGS sequence"/>
</dbReference>
<dbReference type="EMBL" id="JXUO01000186">
    <property type="protein sequence ID" value="KKZ14127.1"/>
    <property type="molecule type" value="Genomic_DNA"/>
</dbReference>
<comment type="caution">
    <text evidence="1">The sequence shown here is derived from an EMBL/GenBank/DDBJ whole genome shotgun (WGS) entry which is preliminary data.</text>
</comment>
<evidence type="ECO:0000313" key="1">
    <source>
        <dbReference type="EMBL" id="KKZ14127.1"/>
    </source>
</evidence>
<reference evidence="1 2" key="1">
    <citation type="submission" date="2015-01" db="EMBL/GenBank/DDBJ databases">
        <title>Lifestyle Evolution in Cyanobacterial Symbionts of Sponges.</title>
        <authorList>
            <person name="Burgsdorf I."/>
            <person name="Slaby B.M."/>
            <person name="Handley K.M."/>
            <person name="Haber M."/>
            <person name="Blom J."/>
            <person name="Marshall C.W."/>
            <person name="Gilbert J.A."/>
            <person name="Hentschel U."/>
            <person name="Steindler L."/>
        </authorList>
    </citation>
    <scope>NUCLEOTIDE SEQUENCE [LARGE SCALE GENOMIC DNA]</scope>
    <source>
        <strain evidence="1">142</strain>
    </source>
</reference>
<evidence type="ECO:0000313" key="2">
    <source>
        <dbReference type="Proteomes" id="UP000035054"/>
    </source>
</evidence>